<evidence type="ECO:0000313" key="5">
    <source>
        <dbReference type="Proteomes" id="UP000887013"/>
    </source>
</evidence>
<feature type="chain" id="PRO_5036472012" evidence="3">
    <location>
        <begin position="20"/>
        <end position="313"/>
    </location>
</feature>
<gene>
    <name evidence="4" type="primary">NCL1_22321</name>
    <name evidence="4" type="ORF">NPIL_252851</name>
</gene>
<dbReference type="SMART" id="SM00369">
    <property type="entry name" value="LRR_TYP"/>
    <property type="match status" value="4"/>
</dbReference>
<evidence type="ECO:0000313" key="4">
    <source>
        <dbReference type="EMBL" id="GFU38574.1"/>
    </source>
</evidence>
<dbReference type="PANTHER" id="PTHR45712">
    <property type="entry name" value="AGAP008170-PA"/>
    <property type="match status" value="1"/>
</dbReference>
<keyword evidence="4" id="KW-0675">Receptor</keyword>
<keyword evidence="3" id="KW-0732">Signal</keyword>
<evidence type="ECO:0000256" key="3">
    <source>
        <dbReference type="SAM" id="SignalP"/>
    </source>
</evidence>
<reference evidence="4" key="1">
    <citation type="submission" date="2020-08" db="EMBL/GenBank/DDBJ databases">
        <title>Multicomponent nature underlies the extraordinary mechanical properties of spider dragline silk.</title>
        <authorList>
            <person name="Kono N."/>
            <person name="Nakamura H."/>
            <person name="Mori M."/>
            <person name="Yoshida Y."/>
            <person name="Ohtoshi R."/>
            <person name="Malay A.D."/>
            <person name="Moran D.A.P."/>
            <person name="Tomita M."/>
            <person name="Numata K."/>
            <person name="Arakawa K."/>
        </authorList>
    </citation>
    <scope>NUCLEOTIDE SEQUENCE</scope>
</reference>
<dbReference type="PROSITE" id="PS51450">
    <property type="entry name" value="LRR"/>
    <property type="match status" value="1"/>
</dbReference>
<dbReference type="OrthoDB" id="1111193at2759"/>
<evidence type="ECO:0000256" key="1">
    <source>
        <dbReference type="ARBA" id="ARBA00022614"/>
    </source>
</evidence>
<dbReference type="Proteomes" id="UP000887013">
    <property type="component" value="Unassembled WGS sequence"/>
</dbReference>
<sequence>MDILPILLLALMKQCPVQESILPCNCKISNLGSVVTCAHPYEKDLQTPLKHLRDHSLYKLIILGLNASTWQPDIFKGLHVKNLDLELIEVDDASFRPGRLHFQGLEESLETLEIKKSFKNGHRPLINLRLDHLSHLKIAIFEHNHIPEVGNDWFATGPKGLSTLIFEGNGIETLGSKAFSSLTELKLLAVAGNHLREIDRSMLPRSANKLHTLDLAYNKLRNLPVDLFYDMPSLADVNLDYNLIHVLKEDTFSSVLRQLSSLSLTGNPLECDEKMRWICKSRTDSIFGTCILSEISNGRSVRQFCENSNQILY</sequence>
<dbReference type="InterPro" id="IPR032675">
    <property type="entry name" value="LRR_dom_sf"/>
</dbReference>
<dbReference type="InterPro" id="IPR050333">
    <property type="entry name" value="SLRP"/>
</dbReference>
<proteinExistence type="predicted"/>
<dbReference type="InterPro" id="IPR003591">
    <property type="entry name" value="Leu-rich_rpt_typical-subtyp"/>
</dbReference>
<feature type="signal peptide" evidence="3">
    <location>
        <begin position="1"/>
        <end position="19"/>
    </location>
</feature>
<dbReference type="Gene3D" id="3.80.10.10">
    <property type="entry name" value="Ribonuclease Inhibitor"/>
    <property type="match status" value="2"/>
</dbReference>
<protein>
    <submittedName>
        <fullName evidence="4">Relaxin receptor 1</fullName>
    </submittedName>
</protein>
<dbReference type="InterPro" id="IPR001611">
    <property type="entry name" value="Leu-rich_rpt"/>
</dbReference>
<dbReference type="Pfam" id="PF13855">
    <property type="entry name" value="LRR_8"/>
    <property type="match status" value="1"/>
</dbReference>
<dbReference type="SUPFAM" id="SSF52058">
    <property type="entry name" value="L domain-like"/>
    <property type="match status" value="1"/>
</dbReference>
<dbReference type="AlphaFoldDB" id="A0A8X6UJ02"/>
<keyword evidence="5" id="KW-1185">Reference proteome</keyword>
<keyword evidence="1" id="KW-0433">Leucine-rich repeat</keyword>
<name>A0A8X6UJ02_NEPPI</name>
<evidence type="ECO:0000256" key="2">
    <source>
        <dbReference type="ARBA" id="ARBA00022737"/>
    </source>
</evidence>
<comment type="caution">
    <text evidence="4">The sequence shown here is derived from an EMBL/GenBank/DDBJ whole genome shotgun (WGS) entry which is preliminary data.</text>
</comment>
<organism evidence="4 5">
    <name type="scientific">Nephila pilipes</name>
    <name type="common">Giant wood spider</name>
    <name type="synonym">Nephila maculata</name>
    <dbReference type="NCBI Taxonomy" id="299642"/>
    <lineage>
        <taxon>Eukaryota</taxon>
        <taxon>Metazoa</taxon>
        <taxon>Ecdysozoa</taxon>
        <taxon>Arthropoda</taxon>
        <taxon>Chelicerata</taxon>
        <taxon>Arachnida</taxon>
        <taxon>Araneae</taxon>
        <taxon>Araneomorphae</taxon>
        <taxon>Entelegynae</taxon>
        <taxon>Araneoidea</taxon>
        <taxon>Nephilidae</taxon>
        <taxon>Nephila</taxon>
    </lineage>
</organism>
<accession>A0A8X6UJ02</accession>
<dbReference type="EMBL" id="BMAW01084384">
    <property type="protein sequence ID" value="GFU38574.1"/>
    <property type="molecule type" value="Genomic_DNA"/>
</dbReference>
<dbReference type="PANTHER" id="PTHR45712:SF22">
    <property type="entry name" value="INSULIN-LIKE GROWTH FACTOR-BINDING PROTEIN COMPLEX ACID LABILE SUBUNIT"/>
    <property type="match status" value="1"/>
</dbReference>
<keyword evidence="2" id="KW-0677">Repeat</keyword>